<dbReference type="Proteomes" id="UP000281094">
    <property type="component" value="Unassembled WGS sequence"/>
</dbReference>
<comment type="caution">
    <text evidence="3">The sequence shown here is derived from an EMBL/GenBank/DDBJ whole genome shotgun (WGS) entry which is preliminary data.</text>
</comment>
<evidence type="ECO:0000313" key="4">
    <source>
        <dbReference type="Proteomes" id="UP000281094"/>
    </source>
</evidence>
<keyword evidence="3" id="KW-0407">Ion channel</keyword>
<gene>
    <name evidence="3" type="ORF">D8780_04770</name>
</gene>
<keyword evidence="1" id="KW-1133">Transmembrane helix</keyword>
<keyword evidence="3" id="KW-0813">Transport</keyword>
<dbReference type="RefSeq" id="WP_121644588.1">
    <property type="nucleotide sequence ID" value="NZ_RCWN01000001.1"/>
</dbReference>
<keyword evidence="4" id="KW-1185">Reference proteome</keyword>
<dbReference type="AlphaFoldDB" id="A0A3L7JAZ1"/>
<protein>
    <submittedName>
        <fullName evidence="3">Two pore domain potassium channel family protein</fullName>
    </submittedName>
</protein>
<dbReference type="Gene3D" id="1.10.287.70">
    <property type="match status" value="1"/>
</dbReference>
<keyword evidence="1" id="KW-0472">Membrane</keyword>
<evidence type="ECO:0000313" key="3">
    <source>
        <dbReference type="EMBL" id="RLQ87619.1"/>
    </source>
</evidence>
<sequence>MFANLSLGTAIIGATVLLHTVGLMLLTGTMTVLIRWFRLHKHRGGKTGAMLFTVLGLFAVHTAEVWLWAFAYLMLGASPSFESALYFSTTTFSTLGYGDLILPSEWRLLGALEGINGFLLIGWSTAYLVAASTRHGPFRMGEHF</sequence>
<feature type="transmembrane region" description="Helical" evidence="1">
    <location>
        <begin position="108"/>
        <end position="130"/>
    </location>
</feature>
<dbReference type="EMBL" id="RCWN01000001">
    <property type="protein sequence ID" value="RLQ87619.1"/>
    <property type="molecule type" value="Genomic_DNA"/>
</dbReference>
<dbReference type="SUPFAM" id="SSF81324">
    <property type="entry name" value="Voltage-gated potassium channels"/>
    <property type="match status" value="1"/>
</dbReference>
<organism evidence="3 4">
    <name type="scientific">Notoacmeibacter ruber</name>
    <dbReference type="NCBI Taxonomy" id="2670375"/>
    <lineage>
        <taxon>Bacteria</taxon>
        <taxon>Pseudomonadati</taxon>
        <taxon>Pseudomonadota</taxon>
        <taxon>Alphaproteobacteria</taxon>
        <taxon>Hyphomicrobiales</taxon>
        <taxon>Notoacmeibacteraceae</taxon>
        <taxon>Notoacmeibacter</taxon>
    </lineage>
</organism>
<keyword evidence="1" id="KW-0812">Transmembrane</keyword>
<dbReference type="Pfam" id="PF07885">
    <property type="entry name" value="Ion_trans_2"/>
    <property type="match status" value="1"/>
</dbReference>
<reference evidence="3 4" key="1">
    <citation type="submission" date="2018-10" db="EMBL/GenBank/DDBJ databases">
        <title>Notoacmeibacter sp. M2BS9Y-3-1, whole genome shotgun sequence.</title>
        <authorList>
            <person name="Tuo L."/>
        </authorList>
    </citation>
    <scope>NUCLEOTIDE SEQUENCE [LARGE SCALE GENOMIC DNA]</scope>
    <source>
        <strain evidence="3 4">M2BS9Y-3-1</strain>
    </source>
</reference>
<dbReference type="GO" id="GO:0034220">
    <property type="term" value="P:monoatomic ion transmembrane transport"/>
    <property type="evidence" value="ECO:0007669"/>
    <property type="project" value="UniProtKB-KW"/>
</dbReference>
<name>A0A3L7JAZ1_9HYPH</name>
<proteinExistence type="predicted"/>
<dbReference type="InterPro" id="IPR013099">
    <property type="entry name" value="K_chnl_dom"/>
</dbReference>
<evidence type="ECO:0000256" key="1">
    <source>
        <dbReference type="SAM" id="Phobius"/>
    </source>
</evidence>
<feature type="transmembrane region" description="Helical" evidence="1">
    <location>
        <begin position="49"/>
        <end position="75"/>
    </location>
</feature>
<evidence type="ECO:0000259" key="2">
    <source>
        <dbReference type="Pfam" id="PF07885"/>
    </source>
</evidence>
<keyword evidence="3" id="KW-0406">Ion transport</keyword>
<feature type="domain" description="Potassium channel" evidence="2">
    <location>
        <begin position="63"/>
        <end position="130"/>
    </location>
</feature>
<accession>A0A3L7JAZ1</accession>
<feature type="transmembrane region" description="Helical" evidence="1">
    <location>
        <begin position="12"/>
        <end position="37"/>
    </location>
</feature>